<accession>A0A849SNZ4</accession>
<dbReference type="Gene3D" id="3.30.70.380">
    <property type="entry name" value="Ferrodoxin-fold anticodon-binding domain"/>
    <property type="match status" value="1"/>
</dbReference>
<dbReference type="SUPFAM" id="SSF54991">
    <property type="entry name" value="Anticodon-binding domain of PheRS"/>
    <property type="match status" value="1"/>
</dbReference>
<dbReference type="SMART" id="SM00896">
    <property type="entry name" value="FDX-ACB"/>
    <property type="match status" value="1"/>
</dbReference>
<dbReference type="Proteomes" id="UP000580839">
    <property type="component" value="Unassembled WGS sequence"/>
</dbReference>
<evidence type="ECO:0000313" key="2">
    <source>
        <dbReference type="EMBL" id="NOT35513.1"/>
    </source>
</evidence>
<organism evidence="2 3">
    <name type="scientific">Eiseniibacteriota bacterium</name>
    <dbReference type="NCBI Taxonomy" id="2212470"/>
    <lineage>
        <taxon>Bacteria</taxon>
        <taxon>Candidatus Eiseniibacteriota</taxon>
    </lineage>
</organism>
<dbReference type="InterPro" id="IPR036690">
    <property type="entry name" value="Fdx_antiC-bd_sf"/>
</dbReference>
<reference evidence="2 3" key="1">
    <citation type="submission" date="2020-04" db="EMBL/GenBank/DDBJ databases">
        <title>Metagenomic profiling of ammonia- and methane-oxidizing microorganisms in a Dutch drinking water treatment plant.</title>
        <authorList>
            <person name="Poghosyan L."/>
            <person name="Leucker S."/>
        </authorList>
    </citation>
    <scope>NUCLEOTIDE SEQUENCE [LARGE SCALE GENOMIC DNA]</scope>
    <source>
        <strain evidence="2">S-RSF-IL-03</strain>
    </source>
</reference>
<protein>
    <recommendedName>
        <fullName evidence="1">FDX-ACB domain-containing protein</fullName>
    </recommendedName>
</protein>
<evidence type="ECO:0000313" key="3">
    <source>
        <dbReference type="Proteomes" id="UP000580839"/>
    </source>
</evidence>
<dbReference type="InterPro" id="IPR005121">
    <property type="entry name" value="Fdx_antiC-bd"/>
</dbReference>
<sequence>MGSGCPDEFGVDCPESRAYSASGWKLAASAGVALGASRIACANSTAAGEWLQTIELFDVYAGTGMPAGMKSLAFALQFQHAERTLEEAEVQASLDRMTAAVAKECGGRLRER</sequence>
<proteinExistence type="predicted"/>
<dbReference type="Pfam" id="PF03147">
    <property type="entry name" value="FDX-ACB"/>
    <property type="match status" value="1"/>
</dbReference>
<dbReference type="EMBL" id="JABFRW010000200">
    <property type="protein sequence ID" value="NOT35513.1"/>
    <property type="molecule type" value="Genomic_DNA"/>
</dbReference>
<evidence type="ECO:0000259" key="1">
    <source>
        <dbReference type="PROSITE" id="PS51447"/>
    </source>
</evidence>
<comment type="caution">
    <text evidence="2">The sequence shown here is derived from an EMBL/GenBank/DDBJ whole genome shotgun (WGS) entry which is preliminary data.</text>
</comment>
<name>A0A849SNZ4_UNCEI</name>
<feature type="domain" description="FDX-ACB" evidence="1">
    <location>
        <begin position="1"/>
        <end position="110"/>
    </location>
</feature>
<gene>
    <name evidence="2" type="ORF">HOP12_15310</name>
</gene>
<dbReference type="PROSITE" id="PS51447">
    <property type="entry name" value="FDX_ACB"/>
    <property type="match status" value="1"/>
</dbReference>
<dbReference type="AlphaFoldDB" id="A0A849SNZ4"/>